<feature type="domain" description="Glycoside hydrolase family 5" evidence="6">
    <location>
        <begin position="73"/>
        <end position="315"/>
    </location>
</feature>
<dbReference type="GO" id="GO:0005576">
    <property type="term" value="C:extracellular region"/>
    <property type="evidence" value="ECO:0007669"/>
    <property type="project" value="TreeGrafter"/>
</dbReference>
<comment type="caution">
    <text evidence="7">The sequence shown here is derived from an EMBL/GenBank/DDBJ whole genome shotgun (WGS) entry which is preliminary data.</text>
</comment>
<dbReference type="Proteomes" id="UP000284842">
    <property type="component" value="Unassembled WGS sequence"/>
</dbReference>
<reference evidence="7 8" key="1">
    <citation type="journal article" date="2018" name="Evol. Lett.">
        <title>Horizontal gene cluster transfer increased hallucinogenic mushroom diversity.</title>
        <authorList>
            <person name="Reynolds H.T."/>
            <person name="Vijayakumar V."/>
            <person name="Gluck-Thaler E."/>
            <person name="Korotkin H.B."/>
            <person name="Matheny P.B."/>
            <person name="Slot J.C."/>
        </authorList>
    </citation>
    <scope>NUCLEOTIDE SEQUENCE [LARGE SCALE GENOMIC DNA]</scope>
    <source>
        <strain evidence="7 8">2629</strain>
    </source>
</reference>
<dbReference type="GO" id="GO:0009986">
    <property type="term" value="C:cell surface"/>
    <property type="evidence" value="ECO:0007669"/>
    <property type="project" value="TreeGrafter"/>
</dbReference>
<accession>A0A409YFZ2</accession>
<keyword evidence="5" id="KW-0732">Signal</keyword>
<keyword evidence="8" id="KW-1185">Reference proteome</keyword>
<evidence type="ECO:0000259" key="6">
    <source>
        <dbReference type="Pfam" id="PF00150"/>
    </source>
</evidence>
<evidence type="ECO:0000256" key="4">
    <source>
        <dbReference type="RuleBase" id="RU361153"/>
    </source>
</evidence>
<organism evidence="7 8">
    <name type="scientific">Panaeolus cyanescens</name>
    <dbReference type="NCBI Taxonomy" id="181874"/>
    <lineage>
        <taxon>Eukaryota</taxon>
        <taxon>Fungi</taxon>
        <taxon>Dikarya</taxon>
        <taxon>Basidiomycota</taxon>
        <taxon>Agaricomycotina</taxon>
        <taxon>Agaricomycetes</taxon>
        <taxon>Agaricomycetidae</taxon>
        <taxon>Agaricales</taxon>
        <taxon>Agaricineae</taxon>
        <taxon>Galeropsidaceae</taxon>
        <taxon>Panaeolus</taxon>
    </lineage>
</organism>
<dbReference type="Pfam" id="PF00150">
    <property type="entry name" value="Cellulase"/>
    <property type="match status" value="1"/>
</dbReference>
<dbReference type="PANTHER" id="PTHR31297">
    <property type="entry name" value="GLUCAN ENDO-1,6-BETA-GLUCOSIDASE B"/>
    <property type="match status" value="1"/>
</dbReference>
<dbReference type="PANTHER" id="PTHR31297:SF42">
    <property type="entry name" value="GLYCOSIDE HYDROLASE FAMILY 5 DOMAIN-CONTAINING PROTEIN"/>
    <property type="match status" value="1"/>
</dbReference>
<dbReference type="InterPro" id="IPR017853">
    <property type="entry name" value="GH"/>
</dbReference>
<feature type="signal peptide" evidence="5">
    <location>
        <begin position="1"/>
        <end position="22"/>
    </location>
</feature>
<evidence type="ECO:0000256" key="5">
    <source>
        <dbReference type="SAM" id="SignalP"/>
    </source>
</evidence>
<dbReference type="FunCoup" id="A0A409YFZ2">
    <property type="interactions" value="29"/>
</dbReference>
<keyword evidence="2 4" id="KW-0378">Hydrolase</keyword>
<name>A0A409YFZ2_9AGAR</name>
<dbReference type="InParanoid" id="A0A409YFZ2"/>
<gene>
    <name evidence="7" type="ORF">CVT24_001261</name>
</gene>
<dbReference type="OrthoDB" id="62120at2759"/>
<dbReference type="STRING" id="181874.A0A409YFZ2"/>
<dbReference type="GO" id="GO:0009251">
    <property type="term" value="P:glucan catabolic process"/>
    <property type="evidence" value="ECO:0007669"/>
    <property type="project" value="TreeGrafter"/>
</dbReference>
<evidence type="ECO:0000313" key="8">
    <source>
        <dbReference type="Proteomes" id="UP000284842"/>
    </source>
</evidence>
<evidence type="ECO:0000256" key="3">
    <source>
        <dbReference type="ARBA" id="ARBA00023295"/>
    </source>
</evidence>
<protein>
    <recommendedName>
        <fullName evidence="6">Glycoside hydrolase family 5 domain-containing protein</fullName>
    </recommendedName>
</protein>
<dbReference type="InterPro" id="IPR001547">
    <property type="entry name" value="Glyco_hydro_5"/>
</dbReference>
<feature type="chain" id="PRO_5019193491" description="Glycoside hydrolase family 5 domain-containing protein" evidence="5">
    <location>
        <begin position="23"/>
        <end position="422"/>
    </location>
</feature>
<dbReference type="SUPFAM" id="SSF51445">
    <property type="entry name" value="(Trans)glycosidases"/>
    <property type="match status" value="1"/>
</dbReference>
<dbReference type="AlphaFoldDB" id="A0A409YFZ2"/>
<evidence type="ECO:0000256" key="2">
    <source>
        <dbReference type="ARBA" id="ARBA00022801"/>
    </source>
</evidence>
<comment type="similarity">
    <text evidence="1 4">Belongs to the glycosyl hydrolase 5 (cellulase A) family.</text>
</comment>
<dbReference type="EMBL" id="NHTK01001202">
    <property type="protein sequence ID" value="PPR01922.1"/>
    <property type="molecule type" value="Genomic_DNA"/>
</dbReference>
<dbReference type="Gene3D" id="3.20.20.80">
    <property type="entry name" value="Glycosidases"/>
    <property type="match status" value="1"/>
</dbReference>
<proteinExistence type="inferred from homology"/>
<dbReference type="InterPro" id="IPR050386">
    <property type="entry name" value="Glycosyl_hydrolase_5"/>
</dbReference>
<evidence type="ECO:0000256" key="1">
    <source>
        <dbReference type="ARBA" id="ARBA00005641"/>
    </source>
</evidence>
<sequence length="422" mass="47858">MFSTRFLVVPLILFAIVPTVLSALTFGFPYGSTKVRGVNLGGWLVLESWITPSLFDATNDWRIVDEWTFCQYQSKSVATQALRNHWGSWITEKDFVAIKQAGLNHIRIPIGYWAFEVGPGEPYIQGQLPWLHAAVDWARVHGLKIIVDLHGLPGSQNGFDNSGQAMSYPRWHTNSTNIQRSNAIVKRIASLFKDKSDVVTAVTPANEPAGFHGDDVLRVARQFYYDSYGNVRYPYGSSKQSQTVLLLSDAFQGSSYWRNFMPYPQWEGVIMDLHHYQVFSDWEQKLTQQQHIQRACSKAADMAAGTLWQIVGEWAPAWTDCTNHKMYSKRGWGSRFDGTYPGSSGTGNCTGMSGKASGFSAEYKVFLRQFWEAQAMTFEKAQGWIQWTWKAENSDEWSYQAGLANGWIPKNPTNYKYPRICG</sequence>
<evidence type="ECO:0000313" key="7">
    <source>
        <dbReference type="EMBL" id="PPR01922.1"/>
    </source>
</evidence>
<keyword evidence="3 4" id="KW-0326">Glycosidase</keyword>
<dbReference type="GO" id="GO:0008422">
    <property type="term" value="F:beta-glucosidase activity"/>
    <property type="evidence" value="ECO:0007669"/>
    <property type="project" value="TreeGrafter"/>
</dbReference>